<dbReference type="Pfam" id="PF03008">
    <property type="entry name" value="DUF234"/>
    <property type="match status" value="1"/>
</dbReference>
<dbReference type="OrthoDB" id="9813134at2"/>
<dbReference type="PANTHER" id="PTHR34704">
    <property type="entry name" value="ATPASE"/>
    <property type="match status" value="1"/>
</dbReference>
<feature type="domain" description="DUF234" evidence="2">
    <location>
        <begin position="320"/>
        <end position="411"/>
    </location>
</feature>
<dbReference type="InterPro" id="IPR004256">
    <property type="entry name" value="DUF234"/>
</dbReference>
<sequence>MTFIGRADDLAFLQDCYEDPKAQLVVLYGRRRIGKTETLSHFTQGKPCLFFSAQMATKEEQLAEFSRRMFEEGAPAAAYLDRYADWRTALVELTKLPPPADGGRRLVVIDEFPYLVKSDPSLPSVLQNLWDHTLRHANLMIVLCGSAMSFIEKEILSEKAPLYGRATGVLKMLPMPYWDAVRFFPDYSPEEKAIAYAVLGGVPQYLATFDPDRPLDWNIKRHILRRGAALYSEPEFLMREEFRETAKYNTVIRAIALGDTKINDIATHTLIPATALGFYLSGLMETGIVEREFPVTAAVGEQAKGTRGLYRLRDDFFAFWYSFVYPNRSELESGDVDGVYEEVVRPNLHAFAAHAFERISADWLMLQSRSKALPYRLNRCGRWWDRTDEMDVVALDRTSRKTVVGECKFRSAPMDVPVLDRLHMRAMKLDADERMYVLFSLNGFTARLERMADADDTVRLVDIDELMTAQG</sequence>
<dbReference type="InterPro" id="IPR011579">
    <property type="entry name" value="ATPase_dom"/>
</dbReference>
<dbReference type="Gene3D" id="3.40.50.300">
    <property type="entry name" value="P-loop containing nucleotide triphosphate hydrolases"/>
    <property type="match status" value="1"/>
</dbReference>
<gene>
    <name evidence="3" type="ORF">D2E24_0726</name>
</gene>
<evidence type="ECO:0000313" key="4">
    <source>
        <dbReference type="Proteomes" id="UP000287470"/>
    </source>
</evidence>
<evidence type="ECO:0000313" key="3">
    <source>
        <dbReference type="EMBL" id="RSX57428.1"/>
    </source>
</evidence>
<dbReference type="EMBL" id="QXGK01000005">
    <property type="protein sequence ID" value="RSX57428.1"/>
    <property type="molecule type" value="Genomic_DNA"/>
</dbReference>
<organism evidence="3 4">
    <name type="scientific">Bifidobacterium samirii</name>
    <dbReference type="NCBI Taxonomy" id="2306974"/>
    <lineage>
        <taxon>Bacteria</taxon>
        <taxon>Bacillati</taxon>
        <taxon>Actinomycetota</taxon>
        <taxon>Actinomycetes</taxon>
        <taxon>Bifidobacteriales</taxon>
        <taxon>Bifidobacteriaceae</taxon>
        <taxon>Bifidobacterium</taxon>
    </lineage>
</organism>
<dbReference type="Proteomes" id="UP000287470">
    <property type="component" value="Unassembled WGS sequence"/>
</dbReference>
<dbReference type="SUPFAM" id="SSF52540">
    <property type="entry name" value="P-loop containing nucleoside triphosphate hydrolases"/>
    <property type="match status" value="1"/>
</dbReference>
<dbReference type="PANTHER" id="PTHR34704:SF1">
    <property type="entry name" value="ATPASE"/>
    <property type="match status" value="1"/>
</dbReference>
<dbReference type="InterPro" id="IPR027417">
    <property type="entry name" value="P-loop_NTPase"/>
</dbReference>
<dbReference type="SUPFAM" id="SSF52980">
    <property type="entry name" value="Restriction endonuclease-like"/>
    <property type="match status" value="1"/>
</dbReference>
<dbReference type="InterPro" id="IPR011335">
    <property type="entry name" value="Restrct_endonuc-II-like"/>
</dbReference>
<evidence type="ECO:0000259" key="2">
    <source>
        <dbReference type="Pfam" id="PF03008"/>
    </source>
</evidence>
<protein>
    <submittedName>
        <fullName evidence="3">ATPase AAA</fullName>
    </submittedName>
</protein>
<proteinExistence type="predicted"/>
<keyword evidence="4" id="KW-1185">Reference proteome</keyword>
<dbReference type="RefSeq" id="WP_125968000.1">
    <property type="nucleotide sequence ID" value="NZ_QXGK01000005.1"/>
</dbReference>
<dbReference type="GO" id="GO:0005524">
    <property type="term" value="F:ATP binding"/>
    <property type="evidence" value="ECO:0007669"/>
    <property type="project" value="InterPro"/>
</dbReference>
<accession>A0A430FV31</accession>
<comment type="caution">
    <text evidence="3">The sequence shown here is derived from an EMBL/GenBank/DDBJ whole genome shotgun (WGS) entry which is preliminary data.</text>
</comment>
<dbReference type="Pfam" id="PF01637">
    <property type="entry name" value="ATPase_2"/>
    <property type="match status" value="1"/>
</dbReference>
<feature type="domain" description="ATPase" evidence="1">
    <location>
        <begin position="3"/>
        <end position="208"/>
    </location>
</feature>
<dbReference type="AlphaFoldDB" id="A0A430FV31"/>
<evidence type="ECO:0000259" key="1">
    <source>
        <dbReference type="Pfam" id="PF01637"/>
    </source>
</evidence>
<reference evidence="3 4" key="1">
    <citation type="submission" date="2018-09" db="EMBL/GenBank/DDBJ databases">
        <title>Characterization of the phylogenetic diversity of five novel species belonging to the genus Bifidobacterium.</title>
        <authorList>
            <person name="Lugli G.A."/>
            <person name="Duranti S."/>
            <person name="Milani C."/>
        </authorList>
    </citation>
    <scope>NUCLEOTIDE SEQUENCE [LARGE SCALE GENOMIC DNA]</scope>
    <source>
        <strain evidence="3 4">2033B</strain>
    </source>
</reference>
<name>A0A430FV31_9BIFI</name>